<evidence type="ECO:0000313" key="20">
    <source>
        <dbReference type="Proteomes" id="UP001172155"/>
    </source>
</evidence>
<evidence type="ECO:0000256" key="2">
    <source>
        <dbReference type="ARBA" id="ARBA00001961"/>
    </source>
</evidence>
<sequence>MRSTLRLLRVSQAQAGKATPSKWFKDFRGLLPRESVVSPGLVVRPSIHQRKRRPEINSPDSRILTRNTETGDLVVNHDKADSNKTKAVSDLWLRDRCKCSECINPDTLQRKTDITKIPLDVHVVETRNKDQTDELAVTWSDGHESTYDRELFRDLFFIRSTVGPFPAMSLPLGPRRSQIPPRVPYSDVMTTTSGLQRMTDLLAKNGLVFITQTPTTTPLPTRLLLERIAFIRHTHYGGFYDFTADLAMADTAYTNLALGAHTDTTYFSDPAGLQAFHVLSHTPDASSPGDSESLGGESLLVDGFRAARALRDRYPQAYEVLAGVGLPWHASGNEGIAISPDKMYPVLERGPGGGEVVRVRWNNDDRGGCRGG</sequence>
<comment type="similarity">
    <text evidence="4">Belongs to the gamma-BBH/TMLD family.</text>
</comment>
<evidence type="ECO:0000256" key="13">
    <source>
        <dbReference type="ARBA" id="ARBA00032283"/>
    </source>
</evidence>
<evidence type="ECO:0000256" key="12">
    <source>
        <dbReference type="ARBA" id="ARBA00031778"/>
    </source>
</evidence>
<proteinExistence type="inferred from homology"/>
<keyword evidence="9" id="KW-0560">Oxidoreductase</keyword>
<dbReference type="InterPro" id="IPR038492">
    <property type="entry name" value="GBBH-like_N_sf"/>
</dbReference>
<evidence type="ECO:0000256" key="6">
    <source>
        <dbReference type="ARBA" id="ARBA00022723"/>
    </source>
</evidence>
<evidence type="ECO:0000256" key="14">
    <source>
        <dbReference type="ARBA" id="ARBA00046008"/>
    </source>
</evidence>
<evidence type="ECO:0000259" key="18">
    <source>
        <dbReference type="Pfam" id="PF06155"/>
    </source>
</evidence>
<keyword evidence="7" id="KW-0124">Carnitine biosynthesis</keyword>
<keyword evidence="20" id="KW-1185">Reference proteome</keyword>
<accession>A0AA40F6P8</accession>
<dbReference type="GO" id="GO:0046872">
    <property type="term" value="F:metal ion binding"/>
    <property type="evidence" value="ECO:0007669"/>
    <property type="project" value="UniProtKB-KW"/>
</dbReference>
<evidence type="ECO:0000256" key="15">
    <source>
        <dbReference type="ARBA" id="ARBA00049334"/>
    </source>
</evidence>
<dbReference type="AlphaFoldDB" id="A0AA40F6P8"/>
<dbReference type="Pfam" id="PF06155">
    <property type="entry name" value="GBBH-like_N"/>
    <property type="match status" value="1"/>
</dbReference>
<evidence type="ECO:0000256" key="1">
    <source>
        <dbReference type="ARBA" id="ARBA00001954"/>
    </source>
</evidence>
<reference evidence="19" key="1">
    <citation type="submission" date="2023-06" db="EMBL/GenBank/DDBJ databases">
        <title>Genome-scale phylogeny and comparative genomics of the fungal order Sordariales.</title>
        <authorList>
            <consortium name="Lawrence Berkeley National Laboratory"/>
            <person name="Hensen N."/>
            <person name="Bonometti L."/>
            <person name="Westerberg I."/>
            <person name="Brannstrom I.O."/>
            <person name="Guillou S."/>
            <person name="Cros-Aarteil S."/>
            <person name="Calhoun S."/>
            <person name="Haridas S."/>
            <person name="Kuo A."/>
            <person name="Mondo S."/>
            <person name="Pangilinan J."/>
            <person name="Riley R."/>
            <person name="LaButti K."/>
            <person name="Andreopoulos B."/>
            <person name="Lipzen A."/>
            <person name="Chen C."/>
            <person name="Yanf M."/>
            <person name="Daum C."/>
            <person name="Ng V."/>
            <person name="Clum A."/>
            <person name="Steindorff A."/>
            <person name="Ohm R."/>
            <person name="Martin F."/>
            <person name="Silar P."/>
            <person name="Natvig D."/>
            <person name="Lalanne C."/>
            <person name="Gautier V."/>
            <person name="Ament-velasquez S.L."/>
            <person name="Kruys A."/>
            <person name="Hutchinson M.I."/>
            <person name="Powell A.J."/>
            <person name="Barry K."/>
            <person name="Miller A.N."/>
            <person name="Grigoriev I.V."/>
            <person name="Debuchy R."/>
            <person name="Gladieux P."/>
            <person name="Thoren M.H."/>
            <person name="Johannesson H."/>
        </authorList>
    </citation>
    <scope>NUCLEOTIDE SEQUENCE</scope>
    <source>
        <strain evidence="19">SMH3187-1</strain>
    </source>
</reference>
<evidence type="ECO:0000256" key="11">
    <source>
        <dbReference type="ARBA" id="ARBA00030363"/>
    </source>
</evidence>
<evidence type="ECO:0000256" key="4">
    <source>
        <dbReference type="ARBA" id="ARBA00008654"/>
    </source>
</evidence>
<evidence type="ECO:0000256" key="5">
    <source>
        <dbReference type="ARBA" id="ARBA00012267"/>
    </source>
</evidence>
<dbReference type="InterPro" id="IPR003819">
    <property type="entry name" value="TauD/TfdA-like"/>
</dbReference>
<dbReference type="EMBL" id="JAUKUD010000002">
    <property type="protein sequence ID" value="KAK0752164.1"/>
    <property type="molecule type" value="Genomic_DNA"/>
</dbReference>
<dbReference type="PANTHER" id="PTHR10696">
    <property type="entry name" value="GAMMA-BUTYROBETAINE HYDROXYLASE-RELATED"/>
    <property type="match status" value="1"/>
</dbReference>
<comment type="pathway">
    <text evidence="3">Amine and polyamine biosynthesis; carnitine biosynthesis.</text>
</comment>
<feature type="domain" description="TauD/TfdA-like" evidence="17">
    <location>
        <begin position="182"/>
        <end position="360"/>
    </location>
</feature>
<keyword evidence="10" id="KW-0408">Iron</keyword>
<evidence type="ECO:0000256" key="10">
    <source>
        <dbReference type="ARBA" id="ARBA00023004"/>
    </source>
</evidence>
<dbReference type="FunFam" id="3.30.2020.30:FF:000002">
    <property type="entry name" value="Putative gamma-butyrobetaine dioxygenase"/>
    <property type="match status" value="1"/>
</dbReference>
<feature type="domain" description="Gamma-butyrobetaine hydroxylase-like N-terminal" evidence="18">
    <location>
        <begin position="82"/>
        <end position="148"/>
    </location>
</feature>
<dbReference type="GO" id="GO:0045329">
    <property type="term" value="P:carnitine biosynthetic process"/>
    <property type="evidence" value="ECO:0007669"/>
    <property type="project" value="UniProtKB-KW"/>
</dbReference>
<name>A0AA40F6P8_9PEZI</name>
<dbReference type="InterPro" id="IPR050411">
    <property type="entry name" value="AlphaKG_dependent_hydroxylases"/>
</dbReference>
<evidence type="ECO:0000259" key="17">
    <source>
        <dbReference type="Pfam" id="PF02668"/>
    </source>
</evidence>
<comment type="catalytic activity">
    <reaction evidence="15">
        <text>N(6),N(6),N(6)-trimethyl-L-lysine + 2-oxoglutarate + O2 = (3S)-3-hydroxy-N(6),N(6),N(6)-trimethyl-L-lysine + succinate + CO2</text>
        <dbReference type="Rhea" id="RHEA:14181"/>
        <dbReference type="ChEBI" id="CHEBI:15379"/>
        <dbReference type="ChEBI" id="CHEBI:16526"/>
        <dbReference type="ChEBI" id="CHEBI:16810"/>
        <dbReference type="ChEBI" id="CHEBI:30031"/>
        <dbReference type="ChEBI" id="CHEBI:58100"/>
        <dbReference type="ChEBI" id="CHEBI:141499"/>
        <dbReference type="EC" id="1.14.11.8"/>
    </reaction>
</comment>
<evidence type="ECO:0000256" key="7">
    <source>
        <dbReference type="ARBA" id="ARBA00022873"/>
    </source>
</evidence>
<comment type="caution">
    <text evidence="19">The sequence shown here is derived from an EMBL/GenBank/DDBJ whole genome shotgun (WGS) entry which is preliminary data.</text>
</comment>
<comment type="cofactor">
    <cofactor evidence="1">
        <name>Fe(2+)</name>
        <dbReference type="ChEBI" id="CHEBI:29033"/>
    </cofactor>
</comment>
<evidence type="ECO:0000256" key="3">
    <source>
        <dbReference type="ARBA" id="ARBA00005022"/>
    </source>
</evidence>
<dbReference type="GO" id="GO:0005739">
    <property type="term" value="C:mitochondrion"/>
    <property type="evidence" value="ECO:0007669"/>
    <property type="project" value="TreeGrafter"/>
</dbReference>
<comment type="cofactor">
    <cofactor evidence="2">
        <name>L-ascorbate</name>
        <dbReference type="ChEBI" id="CHEBI:38290"/>
    </cofactor>
</comment>
<dbReference type="Pfam" id="PF02668">
    <property type="entry name" value="TauD"/>
    <property type="match status" value="1"/>
</dbReference>
<dbReference type="PANTHER" id="PTHR10696:SF51">
    <property type="entry name" value="TRIMETHYLLYSINE DIOXYGENASE, MITOCHONDRIAL"/>
    <property type="match status" value="1"/>
</dbReference>
<keyword evidence="8" id="KW-0223">Dioxygenase</keyword>
<dbReference type="Gene3D" id="3.60.130.10">
    <property type="entry name" value="Clavaminate synthase-like"/>
    <property type="match status" value="1"/>
</dbReference>
<dbReference type="InterPro" id="IPR042098">
    <property type="entry name" value="TauD-like_sf"/>
</dbReference>
<evidence type="ECO:0000256" key="8">
    <source>
        <dbReference type="ARBA" id="ARBA00022964"/>
    </source>
</evidence>
<dbReference type="Proteomes" id="UP001172155">
    <property type="component" value="Unassembled WGS sequence"/>
</dbReference>
<keyword evidence="6" id="KW-0479">Metal-binding</keyword>
<evidence type="ECO:0000256" key="9">
    <source>
        <dbReference type="ARBA" id="ARBA00023002"/>
    </source>
</evidence>
<dbReference type="SUPFAM" id="SSF51197">
    <property type="entry name" value="Clavaminate synthase-like"/>
    <property type="match status" value="1"/>
</dbReference>
<protein>
    <recommendedName>
        <fullName evidence="16">Trimethyllysine dioxygenase</fullName>
        <ecNumber evidence="5">1.14.11.8</ecNumber>
    </recommendedName>
    <alternativeName>
        <fullName evidence="12">Epsilon-trimethyllysine 2-oxoglutarate dioxygenase</fullName>
    </alternativeName>
    <alternativeName>
        <fullName evidence="11">TML hydroxylase</fullName>
    </alternativeName>
    <alternativeName>
        <fullName evidence="13">TML-alpha-ketoglutarate dioxygenase</fullName>
    </alternativeName>
</protein>
<dbReference type="EC" id="1.14.11.8" evidence="5"/>
<dbReference type="GO" id="GO:0050353">
    <property type="term" value="F:trimethyllysine dioxygenase activity"/>
    <property type="evidence" value="ECO:0007669"/>
    <property type="project" value="UniProtKB-EC"/>
</dbReference>
<evidence type="ECO:0000256" key="16">
    <source>
        <dbReference type="ARBA" id="ARBA00071191"/>
    </source>
</evidence>
<gene>
    <name evidence="19" type="ORF">B0T18DRAFT_426690</name>
</gene>
<organism evidence="19 20">
    <name type="scientific">Schizothecium vesticola</name>
    <dbReference type="NCBI Taxonomy" id="314040"/>
    <lineage>
        <taxon>Eukaryota</taxon>
        <taxon>Fungi</taxon>
        <taxon>Dikarya</taxon>
        <taxon>Ascomycota</taxon>
        <taxon>Pezizomycotina</taxon>
        <taxon>Sordariomycetes</taxon>
        <taxon>Sordariomycetidae</taxon>
        <taxon>Sordariales</taxon>
        <taxon>Schizotheciaceae</taxon>
        <taxon>Schizothecium</taxon>
    </lineage>
</organism>
<comment type="function">
    <text evidence="14">Converts trimethyllysine (TML) into hydroxytrimethyllysine (HTML).</text>
</comment>
<dbReference type="Gene3D" id="3.30.2020.30">
    <property type="match status" value="1"/>
</dbReference>
<evidence type="ECO:0000313" key="19">
    <source>
        <dbReference type="EMBL" id="KAK0752164.1"/>
    </source>
</evidence>
<dbReference type="InterPro" id="IPR010376">
    <property type="entry name" value="GBBH-like_N"/>
</dbReference>